<gene>
    <name evidence="3" type="ORF">VITISV_014393</name>
</gene>
<dbReference type="Pfam" id="PF05699">
    <property type="entry name" value="Dimer_Tnp_hAT"/>
    <property type="match status" value="1"/>
</dbReference>
<sequence>MTLEGDEKIFMPSTGSNPAIGSTSTTNGSLTYRCIKRRNVDIKQQLLAVERKGYGKVQIGGFTFDQDISREKLTRVIILHKYPLSIVDCAGFRDFASSLQILFKMVSHNTIKDDIMKIFEFEKGKMSSYLEKLETRMAITTDMWTSNQKKGYMAITVHYIDEFVYVPPPHTKEVLFDVLLDWNMDRKLSTITVDNCSSNDDMINIILEKLSSSGSLLLNEKIFHMRCASHVLNLIVKEDLDVIRVEIEKFCESVAYWSATPSRVEKFEDAARQLRLPCNKKLCLDYFDVLSWWKTNGIKYPTLQMIIRDIYVILISIVASKSTFSTSGSASKRKKVVAPPRKEEKVDKKFVYISPMPLDAARIAIVGVGLLKNKGSITFNLFPGDGKQKREGPCVGTKGFWAPKVYFIGYNNGLSRYINKSVYIASNQIVAIPIPEPEPEPEPDPDPDPEPELALPRKHIWYGDGIINSFVNGNGRH</sequence>
<dbReference type="GO" id="GO:0046983">
    <property type="term" value="F:protein dimerization activity"/>
    <property type="evidence" value="ECO:0007669"/>
    <property type="project" value="InterPro"/>
</dbReference>
<dbReference type="AlphaFoldDB" id="A5B0T0"/>
<dbReference type="PANTHER" id="PTHR46481">
    <property type="entry name" value="ZINC FINGER BED DOMAIN-CONTAINING PROTEIN 4"/>
    <property type="match status" value="1"/>
</dbReference>
<dbReference type="InterPro" id="IPR012337">
    <property type="entry name" value="RNaseH-like_sf"/>
</dbReference>
<dbReference type="PANTHER" id="PTHR46481:SF11">
    <property type="entry name" value="ZINC FINGER BED DOMAIN-CONTAINING PROTEIN RICESLEEPER 2-LIKE"/>
    <property type="match status" value="1"/>
</dbReference>
<reference evidence="3" key="1">
    <citation type="journal article" date="2007" name="PLoS ONE">
        <title>The first genome sequence of an elite grapevine cultivar (Pinot noir Vitis vinifera L.): coping with a highly heterozygous genome.</title>
        <authorList>
            <person name="Velasco R."/>
            <person name="Zharkikh A."/>
            <person name="Troggio M."/>
            <person name="Cartwright D.A."/>
            <person name="Cestaro A."/>
            <person name="Pruss D."/>
            <person name="Pindo M."/>
            <person name="FitzGerald L.M."/>
            <person name="Vezzulli S."/>
            <person name="Reid J."/>
            <person name="Malacarne G."/>
            <person name="Iliev D."/>
            <person name="Coppola G."/>
            <person name="Wardell B."/>
            <person name="Micheletti D."/>
            <person name="Macalma T."/>
            <person name="Facci M."/>
            <person name="Mitchell J.T."/>
            <person name="Perazzolli M."/>
            <person name="Eldredge G."/>
            <person name="Gatto P."/>
            <person name="Oyzerski R."/>
            <person name="Moretto M."/>
            <person name="Gutin N."/>
            <person name="Stefanini M."/>
            <person name="Chen Y."/>
            <person name="Segala C."/>
            <person name="Davenport C."/>
            <person name="Dematte L."/>
            <person name="Mraz A."/>
            <person name="Battilana J."/>
            <person name="Stormo K."/>
            <person name="Costa F."/>
            <person name="Tao Q."/>
            <person name="Si-Ammour A."/>
            <person name="Harkins T."/>
            <person name="Lackey A."/>
            <person name="Perbost C."/>
            <person name="Taillon B."/>
            <person name="Stella A."/>
            <person name="Solovyev V."/>
            <person name="Fawcett J.A."/>
            <person name="Sterck L."/>
            <person name="Vandepoele K."/>
            <person name="Grando S.M."/>
            <person name="Toppo S."/>
            <person name="Moser C."/>
            <person name="Lanchbury J."/>
            <person name="Bogden R."/>
            <person name="Skolnick M."/>
            <person name="Sgaramella V."/>
            <person name="Bhatnagar S.K."/>
            <person name="Fontana P."/>
            <person name="Gutin A."/>
            <person name="Van de Peer Y."/>
            <person name="Salamini F."/>
            <person name="Viola R."/>
        </authorList>
    </citation>
    <scope>NUCLEOTIDE SEQUENCE</scope>
</reference>
<proteinExistence type="predicted"/>
<evidence type="ECO:0000259" key="2">
    <source>
        <dbReference type="Pfam" id="PF05699"/>
    </source>
</evidence>
<dbReference type="InterPro" id="IPR052035">
    <property type="entry name" value="ZnF_BED_domain_contain"/>
</dbReference>
<protein>
    <recommendedName>
        <fullName evidence="2">HAT C-terminal dimerisation domain-containing protein</fullName>
    </recommendedName>
</protein>
<dbReference type="EMBL" id="AM442643">
    <property type="protein sequence ID" value="CAN80659.1"/>
    <property type="molecule type" value="Genomic_DNA"/>
</dbReference>
<dbReference type="ExpressionAtlas" id="A5B0T0">
    <property type="expression patterns" value="differential"/>
</dbReference>
<name>A5B0T0_VITVI</name>
<organism evidence="3">
    <name type="scientific">Vitis vinifera</name>
    <name type="common">Grape</name>
    <dbReference type="NCBI Taxonomy" id="29760"/>
    <lineage>
        <taxon>Eukaryota</taxon>
        <taxon>Viridiplantae</taxon>
        <taxon>Streptophyta</taxon>
        <taxon>Embryophyta</taxon>
        <taxon>Tracheophyta</taxon>
        <taxon>Spermatophyta</taxon>
        <taxon>Magnoliopsida</taxon>
        <taxon>eudicotyledons</taxon>
        <taxon>Gunneridae</taxon>
        <taxon>Pentapetalae</taxon>
        <taxon>rosids</taxon>
        <taxon>Vitales</taxon>
        <taxon>Vitaceae</taxon>
        <taxon>Viteae</taxon>
        <taxon>Vitis</taxon>
    </lineage>
</organism>
<dbReference type="SUPFAM" id="SSF53098">
    <property type="entry name" value="Ribonuclease H-like"/>
    <property type="match status" value="2"/>
</dbReference>
<feature type="region of interest" description="Disordered" evidence="1">
    <location>
        <begin position="434"/>
        <end position="454"/>
    </location>
</feature>
<dbReference type="InterPro" id="IPR008906">
    <property type="entry name" value="HATC_C_dom"/>
</dbReference>
<feature type="domain" description="HAT C-terminal dimerisation" evidence="2">
    <location>
        <begin position="285"/>
        <end position="332"/>
    </location>
</feature>
<feature type="compositionally biased region" description="Acidic residues" evidence="1">
    <location>
        <begin position="437"/>
        <end position="451"/>
    </location>
</feature>
<accession>A5B0T0</accession>
<evidence type="ECO:0000256" key="1">
    <source>
        <dbReference type="SAM" id="MobiDB-lite"/>
    </source>
</evidence>
<evidence type="ECO:0000313" key="3">
    <source>
        <dbReference type="EMBL" id="CAN80659.1"/>
    </source>
</evidence>